<name>W2SUE8_NECAM</name>
<accession>W2SUE8</accession>
<organism evidence="13 14">
    <name type="scientific">Necator americanus</name>
    <name type="common">Human hookworm</name>
    <dbReference type="NCBI Taxonomy" id="51031"/>
    <lineage>
        <taxon>Eukaryota</taxon>
        <taxon>Metazoa</taxon>
        <taxon>Ecdysozoa</taxon>
        <taxon>Nematoda</taxon>
        <taxon>Chromadorea</taxon>
        <taxon>Rhabditida</taxon>
        <taxon>Rhabditina</taxon>
        <taxon>Rhabditomorpha</taxon>
        <taxon>Strongyloidea</taxon>
        <taxon>Ancylostomatidae</taxon>
        <taxon>Bunostominae</taxon>
        <taxon>Necator</taxon>
    </lineage>
</organism>
<dbReference type="PANTHER" id="PTHR45780">
    <property type="entry name" value="ETHANOLAMINE-PHOSPHATE CYTIDYLYLTRANSFERASE"/>
    <property type="match status" value="1"/>
</dbReference>
<keyword evidence="3" id="KW-0444">Lipid biosynthesis</keyword>
<evidence type="ECO:0000256" key="6">
    <source>
        <dbReference type="ARBA" id="ARBA00023098"/>
    </source>
</evidence>
<protein>
    <recommendedName>
        <fullName evidence="10">ethanolamine-phosphate cytidylyltransferase</fullName>
        <ecNumber evidence="10">2.7.7.14</ecNumber>
    </recommendedName>
    <alternativeName>
        <fullName evidence="11">CTP:phosphoethanolamine cytidylyltransferase</fullName>
    </alternativeName>
</protein>
<dbReference type="GO" id="GO:0006646">
    <property type="term" value="P:phosphatidylethanolamine biosynthetic process"/>
    <property type="evidence" value="ECO:0007669"/>
    <property type="project" value="UniProtKB-UniPathway"/>
</dbReference>
<dbReference type="GO" id="GO:0005737">
    <property type="term" value="C:cytoplasm"/>
    <property type="evidence" value="ECO:0007669"/>
    <property type="project" value="TreeGrafter"/>
</dbReference>
<dbReference type="Proteomes" id="UP000053676">
    <property type="component" value="Unassembled WGS sequence"/>
</dbReference>
<dbReference type="AlphaFoldDB" id="W2SUE8"/>
<dbReference type="OrthoDB" id="40021at2759"/>
<comment type="pathway">
    <text evidence="9">Phospholipid metabolism; phosphatidylethanolamine biosynthesis; phosphatidylethanolamine from ethanolamine: step 2/3.</text>
</comment>
<evidence type="ECO:0000256" key="11">
    <source>
        <dbReference type="ARBA" id="ARBA00031473"/>
    </source>
</evidence>
<evidence type="ECO:0000256" key="4">
    <source>
        <dbReference type="ARBA" id="ARBA00022679"/>
    </source>
</evidence>
<dbReference type="Gene3D" id="3.40.50.620">
    <property type="entry name" value="HUPs"/>
    <property type="match status" value="1"/>
</dbReference>
<dbReference type="EC" id="2.7.7.14" evidence="10"/>
<dbReference type="STRING" id="51031.W2SUE8"/>
<evidence type="ECO:0000256" key="5">
    <source>
        <dbReference type="ARBA" id="ARBA00022695"/>
    </source>
</evidence>
<dbReference type="UniPathway" id="UPA00558">
    <property type="reaction ID" value="UER00742"/>
</dbReference>
<comment type="pathway">
    <text evidence="1">Lipid metabolism.</text>
</comment>
<evidence type="ECO:0000313" key="14">
    <source>
        <dbReference type="Proteomes" id="UP000053676"/>
    </source>
</evidence>
<dbReference type="InterPro" id="IPR044608">
    <property type="entry name" value="Ect1/PCYT2"/>
</dbReference>
<evidence type="ECO:0000256" key="3">
    <source>
        <dbReference type="ARBA" id="ARBA00022516"/>
    </source>
</evidence>
<dbReference type="SUPFAM" id="SSF52374">
    <property type="entry name" value="Nucleotidylyl transferase"/>
    <property type="match status" value="1"/>
</dbReference>
<reference evidence="14" key="1">
    <citation type="journal article" date="2014" name="Nat. Genet.">
        <title>Genome of the human hookworm Necator americanus.</title>
        <authorList>
            <person name="Tang Y.T."/>
            <person name="Gao X."/>
            <person name="Rosa B.A."/>
            <person name="Abubucker S."/>
            <person name="Hallsworth-Pepin K."/>
            <person name="Martin J."/>
            <person name="Tyagi R."/>
            <person name="Heizer E."/>
            <person name="Zhang X."/>
            <person name="Bhonagiri-Palsikar V."/>
            <person name="Minx P."/>
            <person name="Warren W.C."/>
            <person name="Wang Q."/>
            <person name="Zhan B."/>
            <person name="Hotez P.J."/>
            <person name="Sternberg P.W."/>
            <person name="Dougall A."/>
            <person name="Gaze S.T."/>
            <person name="Mulvenna J."/>
            <person name="Sotillo J."/>
            <person name="Ranganathan S."/>
            <person name="Rabelo E.M."/>
            <person name="Wilson R.K."/>
            <person name="Felgner P.L."/>
            <person name="Bethony J."/>
            <person name="Hawdon J.M."/>
            <person name="Gasser R.B."/>
            <person name="Loukas A."/>
            <person name="Mitreva M."/>
        </authorList>
    </citation>
    <scope>NUCLEOTIDE SEQUENCE [LARGE SCALE GENOMIC DNA]</scope>
</reference>
<dbReference type="GO" id="GO:0004306">
    <property type="term" value="F:ethanolamine-phosphate cytidylyltransferase activity"/>
    <property type="evidence" value="ECO:0007669"/>
    <property type="project" value="UniProtKB-EC"/>
</dbReference>
<dbReference type="InterPro" id="IPR014729">
    <property type="entry name" value="Rossmann-like_a/b/a_fold"/>
</dbReference>
<dbReference type="PANTHER" id="PTHR45780:SF2">
    <property type="entry name" value="ETHANOLAMINE-PHOSPHATE CYTIDYLYLTRANSFERASE"/>
    <property type="match status" value="1"/>
</dbReference>
<sequence length="143" mass="16097">DLNFPWHNAAFLATSETFKLFSSGSKPKSGDTVVYTCGTFDFFNVGHLAFLEKARSLGDYLIVGIYKDEDSIQNKGYHPVMSLYERALCAFAYKPVDEILLEAPEHVTDDLLERFKIDIVVDGTATSPLEKERFAIPRNRGIL</sequence>
<dbReference type="InterPro" id="IPR004821">
    <property type="entry name" value="Cyt_trans-like"/>
</dbReference>
<evidence type="ECO:0000259" key="12">
    <source>
        <dbReference type="Pfam" id="PF01467"/>
    </source>
</evidence>
<evidence type="ECO:0000256" key="1">
    <source>
        <dbReference type="ARBA" id="ARBA00005189"/>
    </source>
</evidence>
<dbReference type="KEGG" id="nai:NECAME_18386"/>
<evidence type="ECO:0000313" key="13">
    <source>
        <dbReference type="EMBL" id="ETN73364.1"/>
    </source>
</evidence>
<feature type="non-terminal residue" evidence="13">
    <location>
        <position position="143"/>
    </location>
</feature>
<keyword evidence="14" id="KW-1185">Reference proteome</keyword>
<proteinExistence type="inferred from homology"/>
<dbReference type="NCBIfam" id="TIGR00125">
    <property type="entry name" value="cyt_tran_rel"/>
    <property type="match status" value="1"/>
</dbReference>
<dbReference type="EMBL" id="KI661084">
    <property type="protein sequence ID" value="ETN73364.1"/>
    <property type="molecule type" value="Genomic_DNA"/>
</dbReference>
<keyword evidence="7" id="KW-0594">Phospholipid biosynthesis</keyword>
<evidence type="ECO:0000256" key="9">
    <source>
        <dbReference type="ARBA" id="ARBA00024191"/>
    </source>
</evidence>
<dbReference type="Pfam" id="PF01467">
    <property type="entry name" value="CTP_transf_like"/>
    <property type="match status" value="1"/>
</dbReference>
<evidence type="ECO:0000256" key="10">
    <source>
        <dbReference type="ARBA" id="ARBA00024221"/>
    </source>
</evidence>
<gene>
    <name evidence="13" type="ORF">NECAME_18386</name>
</gene>
<feature type="non-terminal residue" evidence="13">
    <location>
        <position position="1"/>
    </location>
</feature>
<evidence type="ECO:0000256" key="2">
    <source>
        <dbReference type="ARBA" id="ARBA00010101"/>
    </source>
</evidence>
<keyword evidence="8" id="KW-1208">Phospholipid metabolism</keyword>
<dbReference type="OMA" id="WHNAAFL"/>
<evidence type="ECO:0000256" key="8">
    <source>
        <dbReference type="ARBA" id="ARBA00023264"/>
    </source>
</evidence>
<keyword evidence="5" id="KW-0548">Nucleotidyltransferase</keyword>
<feature type="domain" description="Cytidyltransferase-like" evidence="12">
    <location>
        <begin position="35"/>
        <end position="124"/>
    </location>
</feature>
<keyword evidence="4 13" id="KW-0808">Transferase</keyword>
<evidence type="ECO:0000256" key="7">
    <source>
        <dbReference type="ARBA" id="ARBA00023209"/>
    </source>
</evidence>
<keyword evidence="6" id="KW-0443">Lipid metabolism</keyword>
<comment type="similarity">
    <text evidence="2">Belongs to the cytidylyltransferase family.</text>
</comment>